<dbReference type="RefSeq" id="WP_055275608.1">
    <property type="nucleotide sequence ID" value="NZ_CYZV01000007.1"/>
</dbReference>
<accession>A0A174AAR3</accession>
<evidence type="ECO:0000313" key="2">
    <source>
        <dbReference type="EMBL" id="CUN85564.1"/>
    </source>
</evidence>
<dbReference type="Proteomes" id="UP000095558">
    <property type="component" value="Unassembled WGS sequence"/>
</dbReference>
<organism evidence="2 3">
    <name type="scientific">Clostridium disporicum</name>
    <dbReference type="NCBI Taxonomy" id="84024"/>
    <lineage>
        <taxon>Bacteria</taxon>
        <taxon>Bacillati</taxon>
        <taxon>Bacillota</taxon>
        <taxon>Clostridia</taxon>
        <taxon>Eubacteriales</taxon>
        <taxon>Clostridiaceae</taxon>
        <taxon>Clostridium</taxon>
    </lineage>
</organism>
<sequence>MKDKRRGFTLVELMVVLSILLLASVLISGILIQGYKVYNRTENYSVGEDQFRKAVMSIENVVEDYNSKDVFIYTNKNKILLINDNYEIDNQESLMVVVPKGYAKKNIVYIKATNKNGDINLLQVSFSIDDKTRLLNDDKSDNISISVSNDDIVILINNLDISNNIEFSKNENLINMNIIGIKGNVDREYSSSFSTDINEKMDIELGINGEGSNNGNGNIGSVTTDKVSCNIFNHFISAKNIDINVKEFISQKLDVIRCEGIKFNKINGNEVEVEYGDVYPPSFTFLKKNSISINNIDSIDKTYITDEINEEDILNGVGYIEIDGYKVYLVNYYQ</sequence>
<gene>
    <name evidence="2" type="ORF">ERS852470_00875</name>
</gene>
<reference evidence="2 3" key="1">
    <citation type="submission" date="2015-09" db="EMBL/GenBank/DDBJ databases">
        <authorList>
            <consortium name="Pathogen Informatics"/>
        </authorList>
    </citation>
    <scope>NUCLEOTIDE SEQUENCE [LARGE SCALE GENOMIC DNA]</scope>
    <source>
        <strain evidence="2 3">2789STDY5834855</strain>
    </source>
</reference>
<dbReference type="AlphaFoldDB" id="A0A174AAR3"/>
<keyword evidence="1" id="KW-0812">Transmembrane</keyword>
<dbReference type="Pfam" id="PF07963">
    <property type="entry name" value="N_methyl"/>
    <property type="match status" value="1"/>
</dbReference>
<dbReference type="PROSITE" id="PS00409">
    <property type="entry name" value="PROKAR_NTER_METHYL"/>
    <property type="match status" value="1"/>
</dbReference>
<feature type="transmembrane region" description="Helical" evidence="1">
    <location>
        <begin position="7"/>
        <end position="32"/>
    </location>
</feature>
<proteinExistence type="predicted"/>
<evidence type="ECO:0000256" key="1">
    <source>
        <dbReference type="SAM" id="Phobius"/>
    </source>
</evidence>
<name>A0A174AAR3_9CLOT</name>
<protein>
    <submittedName>
        <fullName evidence="2">Prepilin-type N-terminal cleavage/methylation domain</fullName>
    </submittedName>
</protein>
<dbReference type="NCBIfam" id="TIGR02532">
    <property type="entry name" value="IV_pilin_GFxxxE"/>
    <property type="match status" value="1"/>
</dbReference>
<keyword evidence="1" id="KW-0472">Membrane</keyword>
<dbReference type="EMBL" id="CYZV01000007">
    <property type="protein sequence ID" value="CUN85564.1"/>
    <property type="molecule type" value="Genomic_DNA"/>
</dbReference>
<keyword evidence="1" id="KW-1133">Transmembrane helix</keyword>
<dbReference type="InterPro" id="IPR012902">
    <property type="entry name" value="N_methyl_site"/>
</dbReference>
<evidence type="ECO:0000313" key="3">
    <source>
        <dbReference type="Proteomes" id="UP000095558"/>
    </source>
</evidence>